<evidence type="ECO:0000313" key="1">
    <source>
        <dbReference type="EMBL" id="MDM4018921.1"/>
    </source>
</evidence>
<dbReference type="InterPro" id="IPR025516">
    <property type="entry name" value="DUF4404"/>
</dbReference>
<comment type="caution">
    <text evidence="1">The sequence shown here is derived from an EMBL/GenBank/DDBJ whole genome shotgun (WGS) entry which is preliminary data.</text>
</comment>
<name>A0ABT7PR29_9BACT</name>
<protein>
    <submittedName>
        <fullName evidence="1">DUF4404 family protein</fullName>
    </submittedName>
</protein>
<dbReference type="EMBL" id="JASZZN010000028">
    <property type="protein sequence ID" value="MDM4018921.1"/>
    <property type="molecule type" value="Genomic_DNA"/>
</dbReference>
<proteinExistence type="predicted"/>
<sequence>MRKDLDEALSQLHSTLESIQDLEPDEANRLRQAADEISATLDQKDIDSSSLAKLLQEQTESFQQSHPQLTMTVGRIADILAQMGI</sequence>
<evidence type="ECO:0000313" key="2">
    <source>
        <dbReference type="Proteomes" id="UP001239462"/>
    </source>
</evidence>
<keyword evidence="2" id="KW-1185">Reference proteome</keyword>
<accession>A0ABT7PR29</accession>
<dbReference type="Pfam" id="PF14357">
    <property type="entry name" value="DUF4404"/>
    <property type="match status" value="1"/>
</dbReference>
<reference evidence="1 2" key="1">
    <citation type="submission" date="2023-06" db="EMBL/GenBank/DDBJ databases">
        <title>Roseiconus lacunae JC819 isolated from Gulf of Mannar region, Tamil Nadu.</title>
        <authorList>
            <person name="Pk S."/>
            <person name="Ch S."/>
            <person name="Ch V.R."/>
        </authorList>
    </citation>
    <scope>NUCLEOTIDE SEQUENCE [LARGE SCALE GENOMIC DNA]</scope>
    <source>
        <strain evidence="1 2">JC819</strain>
    </source>
</reference>
<dbReference type="Proteomes" id="UP001239462">
    <property type="component" value="Unassembled WGS sequence"/>
</dbReference>
<dbReference type="RefSeq" id="WP_149498118.1">
    <property type="nucleotide sequence ID" value="NZ_CP141221.1"/>
</dbReference>
<organism evidence="1 2">
    <name type="scientific">Roseiconus lacunae</name>
    <dbReference type="NCBI Taxonomy" id="2605694"/>
    <lineage>
        <taxon>Bacteria</taxon>
        <taxon>Pseudomonadati</taxon>
        <taxon>Planctomycetota</taxon>
        <taxon>Planctomycetia</taxon>
        <taxon>Pirellulales</taxon>
        <taxon>Pirellulaceae</taxon>
        <taxon>Roseiconus</taxon>
    </lineage>
</organism>
<gene>
    <name evidence="1" type="ORF">QTN89_25940</name>
</gene>